<gene>
    <name evidence="15" type="ordered locus">SGR_1585</name>
</gene>
<feature type="domain" description="ABC transporter" evidence="13">
    <location>
        <begin position="385"/>
        <end position="618"/>
    </location>
</feature>
<sequence>MEQDDGPPQGSRRTPERDAEPGRTPEPGHAAQQAQAAGPVRERDPKAEARAARAALASLLAPVRVRTRIAMALQIIGAAATVVPYIAIAELAKTLLAPGPADPDEVRAAVLITVVGLSVRALSGGVALALTHFADVALQASLRRRIVARLGRAPLGWFTANSSATVRKAAQNDVHDLHYLVAHSAVETTAAVTVPAVGLGYLFWLDWRLALLALATLPLYADAYAYMMRDFGPQMGRLNAGIAAINKAIVEFVTGIGVVKTFGRAGEAHAGYREAATRFGDHYSGWVRPMLKLEAFASMAVSPPVVLLVNLAGGVWFVHRGWVSPVDVLTSSMVALVIPSVLVTLGFGAQARREASAAAGRIAAVLDTPVLPEAVHPRPPDGNEVELHDVTFSYDGAVDVLDGVSLRLAPGTVTALVGPSGSGKSTLASLAIRFHDVTGGRITIGGVDVREIATEQLYRHIGFVLQDVQLLRTSVRDNIRLARPDASEEEVREAARAARIDRRIEELPRGYDSVVGEDAVLSGGEAQRVSIARALLAGAPVLVLDEATAFADPESEAAIQDAIARLVRGRTVLVIAHRLPTIVEADQIAVLRDGRIVERGRHPELLAAEGLYARMWATHERAVV</sequence>
<dbReference type="InterPro" id="IPR003439">
    <property type="entry name" value="ABC_transporter-like_ATP-bd"/>
</dbReference>
<dbReference type="PANTHER" id="PTHR24221">
    <property type="entry name" value="ATP-BINDING CASSETTE SUB-FAMILY B"/>
    <property type="match status" value="1"/>
</dbReference>
<keyword evidence="4" id="KW-0997">Cell inner membrane</keyword>
<evidence type="ECO:0000256" key="3">
    <source>
        <dbReference type="ARBA" id="ARBA00022475"/>
    </source>
</evidence>
<organism evidence="15 16">
    <name type="scientific">Streptomyces griseus subsp. griseus (strain JCM 4626 / CBS 651.72 / NBRC 13350 / KCC S-0626 / ISP 5235)</name>
    <dbReference type="NCBI Taxonomy" id="455632"/>
    <lineage>
        <taxon>Bacteria</taxon>
        <taxon>Bacillati</taxon>
        <taxon>Actinomycetota</taxon>
        <taxon>Actinomycetes</taxon>
        <taxon>Kitasatosporales</taxon>
        <taxon>Streptomycetaceae</taxon>
        <taxon>Streptomyces</taxon>
    </lineage>
</organism>
<dbReference type="AlphaFoldDB" id="B1VWT8"/>
<dbReference type="Pfam" id="PF00664">
    <property type="entry name" value="ABC_membrane"/>
    <property type="match status" value="1"/>
</dbReference>
<feature type="transmembrane region" description="Helical" evidence="12">
    <location>
        <begin position="69"/>
        <end position="88"/>
    </location>
</feature>
<evidence type="ECO:0000256" key="1">
    <source>
        <dbReference type="ARBA" id="ARBA00004429"/>
    </source>
</evidence>
<feature type="transmembrane region" description="Helical" evidence="12">
    <location>
        <begin position="209"/>
        <end position="227"/>
    </location>
</feature>
<dbReference type="InterPro" id="IPR003593">
    <property type="entry name" value="AAA+_ATPase"/>
</dbReference>
<keyword evidence="8 12" id="KW-1133">Transmembrane helix</keyword>
<keyword evidence="2" id="KW-0813">Transport</keyword>
<feature type="domain" description="ABC transmembrane type-1" evidence="14">
    <location>
        <begin position="69"/>
        <end position="338"/>
    </location>
</feature>
<keyword evidence="5 12" id="KW-0812">Transmembrane</keyword>
<dbReference type="GO" id="GO:0005524">
    <property type="term" value="F:ATP binding"/>
    <property type="evidence" value="ECO:0007669"/>
    <property type="project" value="UniProtKB-KW"/>
</dbReference>
<dbReference type="GO" id="GO:0140359">
    <property type="term" value="F:ABC-type transporter activity"/>
    <property type="evidence" value="ECO:0007669"/>
    <property type="project" value="InterPro"/>
</dbReference>
<dbReference type="PROSITE" id="PS50929">
    <property type="entry name" value="ABC_TM1F"/>
    <property type="match status" value="1"/>
</dbReference>
<evidence type="ECO:0000256" key="10">
    <source>
        <dbReference type="ARBA" id="ARBA00023455"/>
    </source>
</evidence>
<dbReference type="eggNOG" id="COG1132">
    <property type="taxonomic scope" value="Bacteria"/>
</dbReference>
<feature type="region of interest" description="Disordered" evidence="11">
    <location>
        <begin position="1"/>
        <end position="46"/>
    </location>
</feature>
<dbReference type="PROSITE" id="PS50893">
    <property type="entry name" value="ABC_TRANSPORTER_2"/>
    <property type="match status" value="1"/>
</dbReference>
<dbReference type="SUPFAM" id="SSF52540">
    <property type="entry name" value="P-loop containing nucleoside triphosphate hydrolases"/>
    <property type="match status" value="1"/>
</dbReference>
<dbReference type="Gene3D" id="1.20.1560.10">
    <property type="entry name" value="ABC transporter type 1, transmembrane domain"/>
    <property type="match status" value="1"/>
</dbReference>
<dbReference type="FunFam" id="3.40.50.300:FF:000221">
    <property type="entry name" value="Multidrug ABC transporter ATP-binding protein"/>
    <property type="match status" value="1"/>
</dbReference>
<evidence type="ECO:0000259" key="14">
    <source>
        <dbReference type="PROSITE" id="PS50929"/>
    </source>
</evidence>
<proteinExistence type="inferred from homology"/>
<dbReference type="Pfam" id="PF00005">
    <property type="entry name" value="ABC_tran"/>
    <property type="match status" value="1"/>
</dbReference>
<evidence type="ECO:0000256" key="12">
    <source>
        <dbReference type="SAM" id="Phobius"/>
    </source>
</evidence>
<feature type="transmembrane region" description="Helical" evidence="12">
    <location>
        <begin position="295"/>
        <end position="317"/>
    </location>
</feature>
<comment type="subcellular location">
    <subcellularLocation>
        <location evidence="1">Cell inner membrane</location>
        <topology evidence="1">Multi-pass membrane protein</topology>
    </subcellularLocation>
</comment>
<dbReference type="EMBL" id="AP009493">
    <property type="protein sequence ID" value="BAG18414.1"/>
    <property type="molecule type" value="Genomic_DNA"/>
</dbReference>
<dbReference type="Gene3D" id="3.40.50.300">
    <property type="entry name" value="P-loop containing nucleotide triphosphate hydrolases"/>
    <property type="match status" value="1"/>
</dbReference>
<evidence type="ECO:0000256" key="2">
    <source>
        <dbReference type="ARBA" id="ARBA00022448"/>
    </source>
</evidence>
<keyword evidence="3" id="KW-1003">Cell membrane</keyword>
<dbReference type="PANTHER" id="PTHR24221:SF654">
    <property type="entry name" value="ATP-BINDING CASSETTE SUB-FAMILY B MEMBER 6"/>
    <property type="match status" value="1"/>
</dbReference>
<dbReference type="SUPFAM" id="SSF90123">
    <property type="entry name" value="ABC transporter transmembrane region"/>
    <property type="match status" value="1"/>
</dbReference>
<dbReference type="SMART" id="SM00382">
    <property type="entry name" value="AAA"/>
    <property type="match status" value="1"/>
</dbReference>
<evidence type="ECO:0000313" key="15">
    <source>
        <dbReference type="EMBL" id="BAG18414.1"/>
    </source>
</evidence>
<feature type="transmembrane region" description="Helical" evidence="12">
    <location>
        <begin position="108"/>
        <end position="134"/>
    </location>
</feature>
<keyword evidence="7" id="KW-0067">ATP-binding</keyword>
<evidence type="ECO:0000256" key="9">
    <source>
        <dbReference type="ARBA" id="ARBA00023136"/>
    </source>
</evidence>
<reference evidence="16" key="1">
    <citation type="journal article" date="2008" name="J. Bacteriol.">
        <title>Genome sequence of the streptomycin-producing microorganism Streptomyces griseus IFO 13350.</title>
        <authorList>
            <person name="Ohnishi Y."/>
            <person name="Ishikawa J."/>
            <person name="Hara H."/>
            <person name="Suzuki H."/>
            <person name="Ikenoya M."/>
            <person name="Ikeda H."/>
            <person name="Yamashita A."/>
            <person name="Hattori M."/>
            <person name="Horinouchi S."/>
        </authorList>
    </citation>
    <scope>NUCLEOTIDE SEQUENCE [LARGE SCALE GENOMIC DNA]</scope>
    <source>
        <strain evidence="16">JCM 4626 / NBRC 13350</strain>
    </source>
</reference>
<feature type="transmembrane region" description="Helical" evidence="12">
    <location>
        <begin position="177"/>
        <end position="203"/>
    </location>
</feature>
<dbReference type="GO" id="GO:0016887">
    <property type="term" value="F:ATP hydrolysis activity"/>
    <property type="evidence" value="ECO:0007669"/>
    <property type="project" value="InterPro"/>
</dbReference>
<dbReference type="InterPro" id="IPR027417">
    <property type="entry name" value="P-loop_NTPase"/>
</dbReference>
<dbReference type="GO" id="GO:0005886">
    <property type="term" value="C:plasma membrane"/>
    <property type="evidence" value="ECO:0007669"/>
    <property type="project" value="UniProtKB-SubCell"/>
</dbReference>
<evidence type="ECO:0000256" key="6">
    <source>
        <dbReference type="ARBA" id="ARBA00022741"/>
    </source>
</evidence>
<name>B1VWT8_STRGG</name>
<dbReference type="InterPro" id="IPR036640">
    <property type="entry name" value="ABC1_TM_sf"/>
</dbReference>
<protein>
    <submittedName>
        <fullName evidence="15">ABC transporter ATPase and permease component</fullName>
    </submittedName>
</protein>
<dbReference type="InterPro" id="IPR017871">
    <property type="entry name" value="ABC_transporter-like_CS"/>
</dbReference>
<feature type="transmembrane region" description="Helical" evidence="12">
    <location>
        <begin position="329"/>
        <end position="349"/>
    </location>
</feature>
<feature type="compositionally biased region" description="Basic and acidic residues" evidence="11">
    <location>
        <begin position="13"/>
        <end position="23"/>
    </location>
</feature>
<dbReference type="RefSeq" id="WP_012378637.1">
    <property type="nucleotide sequence ID" value="NC_010572.1"/>
</dbReference>
<evidence type="ECO:0000256" key="4">
    <source>
        <dbReference type="ARBA" id="ARBA00022519"/>
    </source>
</evidence>
<dbReference type="InterPro" id="IPR039421">
    <property type="entry name" value="Type_1_exporter"/>
</dbReference>
<dbReference type="KEGG" id="sgr:SGR_1585"/>
<evidence type="ECO:0000313" key="16">
    <source>
        <dbReference type="Proteomes" id="UP000001685"/>
    </source>
</evidence>
<evidence type="ECO:0000256" key="7">
    <source>
        <dbReference type="ARBA" id="ARBA00022840"/>
    </source>
</evidence>
<accession>B1VWT8</accession>
<dbReference type="HOGENOM" id="CLU_000604_84_9_11"/>
<evidence type="ECO:0000256" key="5">
    <source>
        <dbReference type="ARBA" id="ARBA00022692"/>
    </source>
</evidence>
<dbReference type="InterPro" id="IPR011527">
    <property type="entry name" value="ABC1_TM_dom"/>
</dbReference>
<comment type="similarity">
    <text evidence="10">Belongs to the ABC transporter superfamily. Siderophore-Fe(3+) uptake transporter (SIUT) (TC 3.A.1.21) family.</text>
</comment>
<evidence type="ECO:0000256" key="8">
    <source>
        <dbReference type="ARBA" id="ARBA00022989"/>
    </source>
</evidence>
<dbReference type="PROSITE" id="PS00211">
    <property type="entry name" value="ABC_TRANSPORTER_1"/>
    <property type="match status" value="1"/>
</dbReference>
<evidence type="ECO:0000259" key="13">
    <source>
        <dbReference type="PROSITE" id="PS50893"/>
    </source>
</evidence>
<keyword evidence="9 12" id="KW-0472">Membrane</keyword>
<evidence type="ECO:0000256" key="11">
    <source>
        <dbReference type="SAM" id="MobiDB-lite"/>
    </source>
</evidence>
<dbReference type="PATRIC" id="fig|455632.4.peg.1603"/>
<keyword evidence="6" id="KW-0547">Nucleotide-binding</keyword>
<dbReference type="Proteomes" id="UP000001685">
    <property type="component" value="Chromosome"/>
</dbReference>